<dbReference type="OMA" id="IHFCIVS"/>
<sequence>MAHDDLSSWLKVVAENKLTMKNTWKSTLIDHFTDIRQFKEMQGINFQKASCTLDGCVKVYSTRVDDISEEALKLLEGFSLEDETKKKSTRRKDTKTIEKNLANINIKTNSNPLFRDPLFTTLTKKSEATLLLSTLEIGPDGIFRLCLSESPRDLLYCNQEIRLHSVENKLISPNLNKLEDMKDGIPQLEESNKQEEENNLEEIEDFLEDLVFDGSIGEECEMVQTKTPVYKETPFSYFKGWGGPSQWKIRSRKAPSQLPLKSKEKVKEKFFTPFKEEIDPNKITELGLSTLFDQDEIQKRKEKIHNLPEDFNFELDDLYKFNLLEKKFKEEGNVIQQDNNISLILDNPLQLLDDNPLQPLEEPIDETFIDLQKENVVLPYKPEQKKIDIKKLKENIFSTIQKSETVRLTEIYKEVPKMYTEKEGSNISIHFCIVSLLHLAHENDFELEETENDIIVCRR</sequence>
<evidence type="ECO:0000256" key="10">
    <source>
        <dbReference type="ARBA" id="ARBA00023306"/>
    </source>
</evidence>
<dbReference type="PANTHER" id="PTHR13108:SF9">
    <property type="entry name" value="CONDENSIN COMPLEX SUBUNIT 2"/>
    <property type="match status" value="1"/>
</dbReference>
<keyword evidence="10" id="KW-0131">Cell cycle</keyword>
<evidence type="ECO:0000256" key="2">
    <source>
        <dbReference type="ARBA" id="ARBA00004496"/>
    </source>
</evidence>
<reference evidence="12 13" key="1">
    <citation type="journal article" date="2013" name="BMC Genomics">
        <title>Comparative genomics of parasitic silkworm microsporidia reveal an association between genome expansion and host adaptation.</title>
        <authorList>
            <person name="Pan G."/>
            <person name="Xu J."/>
            <person name="Li T."/>
            <person name="Xia Q."/>
            <person name="Liu S.L."/>
            <person name="Zhang G."/>
            <person name="Li S."/>
            <person name="Li C."/>
            <person name="Liu H."/>
            <person name="Yang L."/>
            <person name="Liu T."/>
            <person name="Zhang X."/>
            <person name="Wu Z."/>
            <person name="Fan W."/>
            <person name="Dang X."/>
            <person name="Xiang H."/>
            <person name="Tao M."/>
            <person name="Li Y."/>
            <person name="Hu J."/>
            <person name="Li Z."/>
            <person name="Lin L."/>
            <person name="Luo J."/>
            <person name="Geng L."/>
            <person name="Wang L."/>
            <person name="Long M."/>
            <person name="Wan Y."/>
            <person name="He N."/>
            <person name="Zhang Z."/>
            <person name="Lu C."/>
            <person name="Keeling P.J."/>
            <person name="Wang J."/>
            <person name="Xiang Z."/>
            <person name="Zhou Z."/>
        </authorList>
    </citation>
    <scope>NUCLEOTIDE SEQUENCE [LARGE SCALE GENOMIC DNA]</scope>
    <source>
        <strain evidence="13">CQ1 / CVCC 102059</strain>
    </source>
</reference>
<evidence type="ECO:0000256" key="8">
    <source>
        <dbReference type="ARBA" id="ARBA00022776"/>
    </source>
</evidence>
<dbReference type="InterPro" id="IPR022816">
    <property type="entry name" value="Condensin_barren_su2"/>
</dbReference>
<comment type="subcellular location">
    <subcellularLocation>
        <location evidence="1">Chromosome</location>
    </subcellularLocation>
    <subcellularLocation>
        <location evidence="2">Cytoplasm</location>
    </subcellularLocation>
</comment>
<dbReference type="STRING" id="578461.R0KNX6"/>
<dbReference type="GO" id="GO:0003682">
    <property type="term" value="F:chromatin binding"/>
    <property type="evidence" value="ECO:0007669"/>
    <property type="project" value="TreeGrafter"/>
</dbReference>
<feature type="coiled-coil region" evidence="11">
    <location>
        <begin position="178"/>
        <end position="213"/>
    </location>
</feature>
<accession>R0KNX6</accession>
<evidence type="ECO:0000256" key="3">
    <source>
        <dbReference type="ARBA" id="ARBA00009471"/>
    </source>
</evidence>
<evidence type="ECO:0000313" key="13">
    <source>
        <dbReference type="Proteomes" id="UP000016927"/>
    </source>
</evidence>
<dbReference type="EMBL" id="KB909362">
    <property type="protein sequence ID" value="EOB12376.1"/>
    <property type="molecule type" value="Genomic_DNA"/>
</dbReference>
<keyword evidence="5" id="KW-0158">Chromosome</keyword>
<dbReference type="GO" id="GO:0000796">
    <property type="term" value="C:condensin complex"/>
    <property type="evidence" value="ECO:0007669"/>
    <property type="project" value="InterPro"/>
</dbReference>
<keyword evidence="9" id="KW-0226">DNA condensation</keyword>
<evidence type="ECO:0000256" key="4">
    <source>
        <dbReference type="ARBA" id="ARBA00016065"/>
    </source>
</evidence>
<dbReference type="Pfam" id="PF05786">
    <property type="entry name" value="Cnd2"/>
    <property type="match status" value="2"/>
</dbReference>
<evidence type="ECO:0000256" key="11">
    <source>
        <dbReference type="SAM" id="Coils"/>
    </source>
</evidence>
<keyword evidence="13" id="KW-1185">Reference proteome</keyword>
<dbReference type="OrthoDB" id="362021at2759"/>
<keyword evidence="11" id="KW-0175">Coiled coil</keyword>
<evidence type="ECO:0000256" key="5">
    <source>
        <dbReference type="ARBA" id="ARBA00022454"/>
    </source>
</evidence>
<dbReference type="GO" id="GO:0007076">
    <property type="term" value="P:mitotic chromosome condensation"/>
    <property type="evidence" value="ECO:0007669"/>
    <property type="project" value="InterPro"/>
</dbReference>
<dbReference type="HOGENOM" id="CLU_615425_0_0_1"/>
<dbReference type="GO" id="GO:0051301">
    <property type="term" value="P:cell division"/>
    <property type="evidence" value="ECO:0007669"/>
    <property type="project" value="UniProtKB-KW"/>
</dbReference>
<keyword evidence="6" id="KW-0963">Cytoplasm</keyword>
<gene>
    <name evidence="12" type="primary">CND2</name>
    <name evidence="12" type="ORF">NBO_454g0002</name>
</gene>
<proteinExistence type="inferred from homology"/>
<evidence type="ECO:0000313" key="12">
    <source>
        <dbReference type="EMBL" id="EOB12376.1"/>
    </source>
</evidence>
<dbReference type="AlphaFoldDB" id="R0KNX6"/>
<evidence type="ECO:0000256" key="7">
    <source>
        <dbReference type="ARBA" id="ARBA00022618"/>
    </source>
</evidence>
<evidence type="ECO:0000256" key="6">
    <source>
        <dbReference type="ARBA" id="ARBA00022490"/>
    </source>
</evidence>
<keyword evidence="7" id="KW-0132">Cell division</keyword>
<protein>
    <recommendedName>
        <fullName evidence="4">Condensin complex subunit 2</fullName>
    </recommendedName>
</protein>
<dbReference type="PANTHER" id="PTHR13108">
    <property type="entry name" value="CONDENSIN COMPLEX SUBUNIT 2"/>
    <property type="match status" value="1"/>
</dbReference>
<name>R0KNX6_NOSB1</name>
<keyword evidence="8" id="KW-0498">Mitosis</keyword>
<dbReference type="VEuPathDB" id="MicrosporidiaDB:NBO_454g0002"/>
<comment type="similarity">
    <text evidence="3">Belongs to the CND2 (condensin subunit 2) family.</text>
</comment>
<dbReference type="Proteomes" id="UP000016927">
    <property type="component" value="Unassembled WGS sequence"/>
</dbReference>
<evidence type="ECO:0000256" key="9">
    <source>
        <dbReference type="ARBA" id="ARBA00023067"/>
    </source>
</evidence>
<dbReference type="GO" id="GO:0005737">
    <property type="term" value="C:cytoplasm"/>
    <property type="evidence" value="ECO:0007669"/>
    <property type="project" value="UniProtKB-SubCell"/>
</dbReference>
<evidence type="ECO:0000256" key="1">
    <source>
        <dbReference type="ARBA" id="ARBA00004286"/>
    </source>
</evidence>
<organism evidence="12 13">
    <name type="scientific">Nosema bombycis (strain CQ1 / CVCC 102059)</name>
    <name type="common">Microsporidian parasite</name>
    <name type="synonym">Pebrine of silkworm</name>
    <dbReference type="NCBI Taxonomy" id="578461"/>
    <lineage>
        <taxon>Eukaryota</taxon>
        <taxon>Fungi</taxon>
        <taxon>Fungi incertae sedis</taxon>
        <taxon>Microsporidia</taxon>
        <taxon>Nosematidae</taxon>
        <taxon>Nosema</taxon>
    </lineage>
</organism>